<reference evidence="4" key="2">
    <citation type="journal article" date="2013" name="Nat. Genet.">
        <title>The genome of the platyfish, Xiphophorus maculatus, provides insights into evolutionary adaptation and several complex traits.</title>
        <authorList>
            <person name="Schartl M."/>
            <person name="Walter R.B."/>
            <person name="Shen Y."/>
            <person name="Garcia T."/>
            <person name="Catchen J."/>
            <person name="Amores A."/>
            <person name="Braasch I."/>
            <person name="Chalopin D."/>
            <person name="Volff J.N."/>
            <person name="Lesch K.P."/>
            <person name="Bisazza A."/>
            <person name="Minx P."/>
            <person name="Hillier L."/>
            <person name="Wilson R.K."/>
            <person name="Fuerstenberg S."/>
            <person name="Boore J."/>
            <person name="Searle S."/>
            <person name="Postlethwait J.H."/>
            <person name="Warren W.C."/>
        </authorList>
    </citation>
    <scope>NUCLEOTIDE SEQUENCE [LARGE SCALE GENOMIC DNA]</scope>
    <source>
        <strain evidence="4">JP 163 A</strain>
    </source>
</reference>
<sequence>MMKFNFRREKDKEFKHIAHGLIPAASIAPKAAVPRTPPPQSPDPSPERHRSALAAAILSSSLTGQTWVIPPARPRSFSETDRSETFLSEPNGSSVLYSRDRWSEDSASRPHLSSPDHSEGELEDDKDGAGNQGEADEHVYQTLDRREDLRVSETVHNLPLEPEAVLSLATHMSGRRVPSPDLTEESSGQSPESRRRETLRKSSENPKEDVRSLPPIPTTNRPGGAKMPKQNVHSSPETNRGYSELRKQRKTKTIHEDKQLEKRLDRLEREISQSHASSNLRSAAGSQAELQSLRQHAQELVDENDALKLTVHRLNVELSRYQARFRPLSKQESSKIKGIPSTGSPPPWLVDMKYLCPLLLAYEDNMNEKEALLQTAEEEVTNLRAKVDDVMKENERLRNEMDVVNLKDCQMIQQQALLVLQENQALIGQLEAQHEKAKANHGKHQSEVLKMSKQLMMLEEEKERLQEDLEGSRRGLQKRTKEAELLQARLKDVVTWDEHCSIAGKLRRQLEEQERRNKSEKEQLLLKMSSLQEENKSLALDKVSLTADVRTVKTELERCKQANRKAERRMSTLRRQKEEHLLKEEKTRHYLEAVVSVAEHISRERDHLLHTASGLQQEKQGFVSRILNGTVRFGKLQEELKVYRRQASTRLAALEEAAEGRTASYKREILHLQKLLRERQEAEEKLLQSKRDVEEELEVVWQVATQENQQMRETLLDTKLSGALSAWALSPDFPAQTSEEAIKSPLLQQTHGLDFYC</sequence>
<dbReference type="InterPro" id="IPR033545">
    <property type="entry name" value="CEP89"/>
</dbReference>
<dbReference type="PANTHER" id="PTHR36170:SF1">
    <property type="entry name" value="CENTROSOMAL PROTEIN OF 89 KDA"/>
    <property type="match status" value="1"/>
</dbReference>
<feature type="compositionally biased region" description="Basic and acidic residues" evidence="2">
    <location>
        <begin position="253"/>
        <end position="262"/>
    </location>
</feature>
<dbReference type="GO" id="GO:0007268">
    <property type="term" value="P:chemical synaptic transmission"/>
    <property type="evidence" value="ECO:0007669"/>
    <property type="project" value="InterPro"/>
</dbReference>
<dbReference type="GO" id="GO:0097539">
    <property type="term" value="C:ciliary transition fiber"/>
    <property type="evidence" value="ECO:0007669"/>
    <property type="project" value="TreeGrafter"/>
</dbReference>
<dbReference type="CTD" id="84902"/>
<dbReference type="AlphaFoldDB" id="M4ABW2"/>
<feature type="compositionally biased region" description="Pro residues" evidence="2">
    <location>
        <begin position="35"/>
        <end position="44"/>
    </location>
</feature>
<protein>
    <submittedName>
        <fullName evidence="3">Centrosomal protein 89</fullName>
    </submittedName>
</protein>
<feature type="compositionally biased region" description="Basic and acidic residues" evidence="2">
    <location>
        <begin position="192"/>
        <end position="211"/>
    </location>
</feature>
<proteinExistence type="predicted"/>
<dbReference type="OMA" id="ENQQMRE"/>
<dbReference type="RefSeq" id="XP_023187442.1">
    <property type="nucleotide sequence ID" value="XM_023331674.1"/>
</dbReference>
<keyword evidence="4" id="KW-1185">Reference proteome</keyword>
<feature type="coiled-coil region" evidence="1">
    <location>
        <begin position="665"/>
        <end position="699"/>
    </location>
</feature>
<dbReference type="GO" id="GO:0045202">
    <property type="term" value="C:synapse"/>
    <property type="evidence" value="ECO:0007669"/>
    <property type="project" value="GOC"/>
</dbReference>
<reference evidence="3" key="4">
    <citation type="submission" date="2025-09" db="UniProtKB">
        <authorList>
            <consortium name="Ensembl"/>
        </authorList>
    </citation>
    <scope>IDENTIFICATION</scope>
    <source>
        <strain evidence="3">JP 163 A</strain>
    </source>
</reference>
<evidence type="ECO:0000256" key="1">
    <source>
        <dbReference type="SAM" id="Coils"/>
    </source>
</evidence>
<evidence type="ECO:0000256" key="2">
    <source>
        <dbReference type="SAM" id="MobiDB-lite"/>
    </source>
</evidence>
<feature type="compositionally biased region" description="Low complexity" evidence="2">
    <location>
        <begin position="52"/>
        <end position="62"/>
    </location>
</feature>
<feature type="coiled-coil region" evidence="1">
    <location>
        <begin position="359"/>
        <end position="475"/>
    </location>
</feature>
<dbReference type="GeneID" id="102218279"/>
<name>M4ABW2_XIPMA</name>
<feature type="compositionally biased region" description="Polar residues" evidence="2">
    <location>
        <begin position="85"/>
        <end position="96"/>
    </location>
</feature>
<dbReference type="Ensembl" id="ENSXMAT00000011972.2">
    <property type="protein sequence ID" value="ENSXMAP00000011956.1"/>
    <property type="gene ID" value="ENSXMAG00000011928.2"/>
</dbReference>
<feature type="compositionally biased region" description="Polar residues" evidence="2">
    <location>
        <begin position="231"/>
        <end position="241"/>
    </location>
</feature>
<accession>M4ABW2</accession>
<organism evidence="3 4">
    <name type="scientific">Xiphophorus maculatus</name>
    <name type="common">Southern platyfish</name>
    <name type="synonym">Platypoecilus maculatus</name>
    <dbReference type="NCBI Taxonomy" id="8083"/>
    <lineage>
        <taxon>Eukaryota</taxon>
        <taxon>Metazoa</taxon>
        <taxon>Chordata</taxon>
        <taxon>Craniata</taxon>
        <taxon>Vertebrata</taxon>
        <taxon>Euteleostomi</taxon>
        <taxon>Actinopterygii</taxon>
        <taxon>Neopterygii</taxon>
        <taxon>Teleostei</taxon>
        <taxon>Neoteleostei</taxon>
        <taxon>Acanthomorphata</taxon>
        <taxon>Ovalentaria</taxon>
        <taxon>Atherinomorphae</taxon>
        <taxon>Cyprinodontiformes</taxon>
        <taxon>Poeciliidae</taxon>
        <taxon>Poeciliinae</taxon>
        <taxon>Xiphophorus</taxon>
    </lineage>
</organism>
<reference evidence="4" key="1">
    <citation type="submission" date="2012-01" db="EMBL/GenBank/DDBJ databases">
        <authorList>
            <person name="Walter R."/>
            <person name="Schartl M."/>
            <person name="Warren W."/>
        </authorList>
    </citation>
    <scope>NUCLEOTIDE SEQUENCE [LARGE SCALE GENOMIC DNA]</scope>
    <source>
        <strain evidence="4">JP 163 A</strain>
    </source>
</reference>
<dbReference type="GO" id="GO:0007005">
    <property type="term" value="P:mitochondrion organization"/>
    <property type="evidence" value="ECO:0007669"/>
    <property type="project" value="InterPro"/>
</dbReference>
<reference evidence="3" key="3">
    <citation type="submission" date="2025-08" db="UniProtKB">
        <authorList>
            <consortium name="Ensembl"/>
        </authorList>
    </citation>
    <scope>IDENTIFICATION</scope>
    <source>
        <strain evidence="3">JP 163 A</strain>
    </source>
</reference>
<evidence type="ECO:0000313" key="4">
    <source>
        <dbReference type="Proteomes" id="UP000002852"/>
    </source>
</evidence>
<dbReference type="FunCoup" id="M4ABW2">
    <property type="interactions" value="1416"/>
</dbReference>
<dbReference type="GeneTree" id="ENSGT00940000166619"/>
<feature type="compositionally biased region" description="Basic and acidic residues" evidence="2">
    <location>
        <begin position="98"/>
        <end position="120"/>
    </location>
</feature>
<keyword evidence="1" id="KW-0175">Coiled coil</keyword>
<feature type="coiled-coil region" evidence="1">
    <location>
        <begin position="503"/>
        <end position="583"/>
    </location>
</feature>
<dbReference type="GO" id="GO:0060271">
    <property type="term" value="P:cilium assembly"/>
    <property type="evidence" value="ECO:0007669"/>
    <property type="project" value="InterPro"/>
</dbReference>
<dbReference type="STRING" id="8083.ENSXMAP00000011956"/>
<evidence type="ECO:0000313" key="3">
    <source>
        <dbReference type="Ensembl" id="ENSXMAP00000011956.1"/>
    </source>
</evidence>
<feature type="region of interest" description="Disordered" evidence="2">
    <location>
        <begin position="173"/>
        <end position="262"/>
    </location>
</feature>
<dbReference type="Proteomes" id="UP000002852">
    <property type="component" value="Unassembled WGS sequence"/>
</dbReference>
<dbReference type="HOGENOM" id="CLU_023281_0_0_1"/>
<dbReference type="InParanoid" id="M4ABW2"/>
<feature type="region of interest" description="Disordered" evidence="2">
    <location>
        <begin position="25"/>
        <end position="147"/>
    </location>
</feature>
<dbReference type="GO" id="GO:0005814">
    <property type="term" value="C:centriole"/>
    <property type="evidence" value="ECO:0007669"/>
    <property type="project" value="InterPro"/>
</dbReference>
<dbReference type="PANTHER" id="PTHR36170">
    <property type="entry name" value="CENTROSOMAL PROTEIN OF 89 KDA"/>
    <property type="match status" value="1"/>
</dbReference>
<dbReference type="eggNOG" id="ENOG502QWK8">
    <property type="taxonomic scope" value="Eukaryota"/>
</dbReference>
<feature type="compositionally biased region" description="Basic and acidic residues" evidence="2">
    <location>
        <begin position="135"/>
        <end position="147"/>
    </location>
</feature>